<organism evidence="1 2">
    <name type="scientific">Podospora didyma</name>
    <dbReference type="NCBI Taxonomy" id="330526"/>
    <lineage>
        <taxon>Eukaryota</taxon>
        <taxon>Fungi</taxon>
        <taxon>Dikarya</taxon>
        <taxon>Ascomycota</taxon>
        <taxon>Pezizomycotina</taxon>
        <taxon>Sordariomycetes</taxon>
        <taxon>Sordariomycetidae</taxon>
        <taxon>Sordariales</taxon>
        <taxon>Podosporaceae</taxon>
        <taxon>Podospora</taxon>
    </lineage>
</organism>
<reference evidence="1" key="1">
    <citation type="journal article" date="2023" name="Mol. Phylogenet. Evol.">
        <title>Genome-scale phylogeny and comparative genomics of the fungal order Sordariales.</title>
        <authorList>
            <person name="Hensen N."/>
            <person name="Bonometti L."/>
            <person name="Westerberg I."/>
            <person name="Brannstrom I.O."/>
            <person name="Guillou S."/>
            <person name="Cros-Aarteil S."/>
            <person name="Calhoun S."/>
            <person name="Haridas S."/>
            <person name="Kuo A."/>
            <person name="Mondo S."/>
            <person name="Pangilinan J."/>
            <person name="Riley R."/>
            <person name="LaButti K."/>
            <person name="Andreopoulos B."/>
            <person name="Lipzen A."/>
            <person name="Chen C."/>
            <person name="Yan M."/>
            <person name="Daum C."/>
            <person name="Ng V."/>
            <person name="Clum A."/>
            <person name="Steindorff A."/>
            <person name="Ohm R.A."/>
            <person name="Martin F."/>
            <person name="Silar P."/>
            <person name="Natvig D.O."/>
            <person name="Lalanne C."/>
            <person name="Gautier V."/>
            <person name="Ament-Velasquez S.L."/>
            <person name="Kruys A."/>
            <person name="Hutchinson M.I."/>
            <person name="Powell A.J."/>
            <person name="Barry K."/>
            <person name="Miller A.N."/>
            <person name="Grigoriev I.V."/>
            <person name="Debuchy R."/>
            <person name="Gladieux P."/>
            <person name="Hiltunen Thoren M."/>
            <person name="Johannesson H."/>
        </authorList>
    </citation>
    <scope>NUCLEOTIDE SEQUENCE</scope>
    <source>
        <strain evidence="1">CBS 232.78</strain>
    </source>
</reference>
<evidence type="ECO:0000313" key="2">
    <source>
        <dbReference type="Proteomes" id="UP001285441"/>
    </source>
</evidence>
<reference evidence="1" key="2">
    <citation type="submission" date="2023-06" db="EMBL/GenBank/DDBJ databases">
        <authorList>
            <consortium name="Lawrence Berkeley National Laboratory"/>
            <person name="Haridas S."/>
            <person name="Hensen N."/>
            <person name="Bonometti L."/>
            <person name="Westerberg I."/>
            <person name="Brannstrom I.O."/>
            <person name="Guillou S."/>
            <person name="Cros-Aarteil S."/>
            <person name="Calhoun S."/>
            <person name="Kuo A."/>
            <person name="Mondo S."/>
            <person name="Pangilinan J."/>
            <person name="Riley R."/>
            <person name="LaButti K."/>
            <person name="Andreopoulos B."/>
            <person name="Lipzen A."/>
            <person name="Chen C."/>
            <person name="Yanf M."/>
            <person name="Daum C."/>
            <person name="Ng V."/>
            <person name="Clum A."/>
            <person name="Steindorff A."/>
            <person name="Ohm R."/>
            <person name="Martin F."/>
            <person name="Silar P."/>
            <person name="Natvig D."/>
            <person name="Lalanne C."/>
            <person name="Gautier V."/>
            <person name="Ament-velasquez S.L."/>
            <person name="Kruys A."/>
            <person name="Hutchinson M.I."/>
            <person name="Powell A.J."/>
            <person name="Barry K."/>
            <person name="Miller A.N."/>
            <person name="Grigoriev I.V."/>
            <person name="Debuchy R."/>
            <person name="Gladieux P."/>
            <person name="Thoren M.H."/>
            <person name="Johannesson H."/>
        </authorList>
    </citation>
    <scope>NUCLEOTIDE SEQUENCE</scope>
    <source>
        <strain evidence="1">CBS 232.78</strain>
    </source>
</reference>
<gene>
    <name evidence="1" type="ORF">B0H63DRAFT_542423</name>
</gene>
<comment type="caution">
    <text evidence="1">The sequence shown here is derived from an EMBL/GenBank/DDBJ whole genome shotgun (WGS) entry which is preliminary data.</text>
</comment>
<keyword evidence="2" id="KW-1185">Reference proteome</keyword>
<accession>A0AAE0U1Z9</accession>
<protein>
    <recommendedName>
        <fullName evidence="3">Protein kinase domain-containing protein</fullName>
    </recommendedName>
</protein>
<dbReference type="AlphaFoldDB" id="A0AAE0U1Z9"/>
<evidence type="ECO:0000313" key="1">
    <source>
        <dbReference type="EMBL" id="KAK3387952.1"/>
    </source>
</evidence>
<dbReference type="EMBL" id="JAULSW010000003">
    <property type="protein sequence ID" value="KAK3387952.1"/>
    <property type="molecule type" value="Genomic_DNA"/>
</dbReference>
<dbReference type="Proteomes" id="UP001285441">
    <property type="component" value="Unassembled WGS sequence"/>
</dbReference>
<evidence type="ECO:0008006" key="3">
    <source>
        <dbReference type="Google" id="ProtNLM"/>
    </source>
</evidence>
<name>A0AAE0U1Z9_9PEZI</name>
<proteinExistence type="predicted"/>
<sequence length="183" mass="20853">MSSSSSSSSYASVSDSSTLMFDHEPFDTFRRRELQPHHWPDPKNGAQYILRVPRFDDAQVDRDVAALLFLDSQTMISHSQDLKVHLHPAKPYTDAPPSESTHDMLQALFLARKAKLRIRLWDNICKMTAELAARGWLDDQHCSIAHLDLEPRNILVVSQRQRRGQCYFCPGIHLLRSSNVALG</sequence>